<dbReference type="RefSeq" id="WP_154327333.1">
    <property type="nucleotide sequence ID" value="NZ_CP045696.1"/>
</dbReference>
<dbReference type="GO" id="GO:0016020">
    <property type="term" value="C:membrane"/>
    <property type="evidence" value="ECO:0007669"/>
    <property type="project" value="TreeGrafter"/>
</dbReference>
<keyword evidence="1" id="KW-0472">Membrane</keyword>
<feature type="transmembrane region" description="Helical" evidence="1">
    <location>
        <begin position="317"/>
        <end position="336"/>
    </location>
</feature>
<feature type="transmembrane region" description="Helical" evidence="1">
    <location>
        <begin position="76"/>
        <end position="95"/>
    </location>
</feature>
<protein>
    <submittedName>
        <fullName evidence="3">Acyltransferase</fullName>
    </submittedName>
</protein>
<keyword evidence="1" id="KW-1133">Transmembrane helix</keyword>
<dbReference type="PANTHER" id="PTHR23028:SF53">
    <property type="entry name" value="ACYL_TRANSF_3 DOMAIN-CONTAINING PROTEIN"/>
    <property type="match status" value="1"/>
</dbReference>
<feature type="transmembrane region" description="Helical" evidence="1">
    <location>
        <begin position="248"/>
        <end position="264"/>
    </location>
</feature>
<dbReference type="AlphaFoldDB" id="A0A6L5XBJ9"/>
<feature type="transmembrane region" description="Helical" evidence="1">
    <location>
        <begin position="126"/>
        <end position="145"/>
    </location>
</feature>
<feature type="transmembrane region" description="Helical" evidence="1">
    <location>
        <begin position="12"/>
        <end position="33"/>
    </location>
</feature>
<organism evidence="3 4">
    <name type="scientific">Sodaliphilus pleomorphus</name>
    <dbReference type="NCBI Taxonomy" id="2606626"/>
    <lineage>
        <taxon>Bacteria</taxon>
        <taxon>Pseudomonadati</taxon>
        <taxon>Bacteroidota</taxon>
        <taxon>Bacteroidia</taxon>
        <taxon>Bacteroidales</taxon>
        <taxon>Muribaculaceae</taxon>
        <taxon>Sodaliphilus</taxon>
    </lineage>
</organism>
<accession>A0A6L5XBJ9</accession>
<dbReference type="GO" id="GO:0016747">
    <property type="term" value="F:acyltransferase activity, transferring groups other than amino-acyl groups"/>
    <property type="evidence" value="ECO:0007669"/>
    <property type="project" value="InterPro"/>
</dbReference>
<dbReference type="InterPro" id="IPR002656">
    <property type="entry name" value="Acyl_transf_3_dom"/>
</dbReference>
<evidence type="ECO:0000313" key="3">
    <source>
        <dbReference type="EMBL" id="MSS16643.1"/>
    </source>
</evidence>
<dbReference type="Proteomes" id="UP000483362">
    <property type="component" value="Unassembled WGS sequence"/>
</dbReference>
<feature type="domain" description="Acyltransferase 3" evidence="2">
    <location>
        <begin position="15"/>
        <end position="336"/>
    </location>
</feature>
<feature type="transmembrane region" description="Helical" evidence="1">
    <location>
        <begin position="276"/>
        <end position="297"/>
    </location>
</feature>
<gene>
    <name evidence="3" type="ORF">FYJ29_02485</name>
</gene>
<dbReference type="InterPro" id="IPR050879">
    <property type="entry name" value="Acyltransferase_3"/>
</dbReference>
<feature type="transmembrane region" description="Helical" evidence="1">
    <location>
        <begin position="39"/>
        <end position="56"/>
    </location>
</feature>
<evidence type="ECO:0000256" key="1">
    <source>
        <dbReference type="SAM" id="Phobius"/>
    </source>
</evidence>
<dbReference type="EMBL" id="VULT01000003">
    <property type="protein sequence ID" value="MSS16643.1"/>
    <property type="molecule type" value="Genomic_DNA"/>
</dbReference>
<sequence>MTERASSHIAPLTSWRSIFVLCIAWFHCGVMPVCMQLTMAGVVCFFIMSGFLTCRAHRGLQGRGLGRFLVSRALRLYPAHWLSLALFTAFTVAVHEKGLYWPALLPNALLVQCFIPVRDYFFSFNVPSWFLSSLLTCYLCYGLLYRGLKAMPLKWQLATAAALMVPYAIAMGSIESKSELAWAYVCPLLRVYEFALGMVACNVCHAVGHRWDARRWHWAEWVPVGLTALLTAIDVCWPQLLGARYDQSIIWEIPMALLVLVHALNNDNPGPVGRALSWRPLVWLGSMSLELFLLQGLAGRLYNYLVAPVLGHYGIEAYAMVPVGMLPLLVGGAWLMHRYFTRPVQAWAAAKLQG</sequence>
<dbReference type="PANTHER" id="PTHR23028">
    <property type="entry name" value="ACETYLTRANSFERASE"/>
    <property type="match status" value="1"/>
</dbReference>
<comment type="caution">
    <text evidence="3">The sequence shown here is derived from an EMBL/GenBank/DDBJ whole genome shotgun (WGS) entry which is preliminary data.</text>
</comment>
<dbReference type="GO" id="GO:0009103">
    <property type="term" value="P:lipopolysaccharide biosynthetic process"/>
    <property type="evidence" value="ECO:0007669"/>
    <property type="project" value="TreeGrafter"/>
</dbReference>
<keyword evidence="1" id="KW-0812">Transmembrane</keyword>
<evidence type="ECO:0000259" key="2">
    <source>
        <dbReference type="Pfam" id="PF01757"/>
    </source>
</evidence>
<keyword evidence="3" id="KW-0808">Transferase</keyword>
<keyword evidence="3" id="KW-0012">Acyltransferase</keyword>
<reference evidence="3 4" key="1">
    <citation type="submission" date="2019-08" db="EMBL/GenBank/DDBJ databases">
        <title>In-depth cultivation of the pig gut microbiome towards novel bacterial diversity and tailored functional studies.</title>
        <authorList>
            <person name="Wylensek D."/>
            <person name="Hitch T.C.A."/>
            <person name="Clavel T."/>
        </authorList>
    </citation>
    <scope>NUCLEOTIDE SEQUENCE [LARGE SCALE GENOMIC DNA]</scope>
    <source>
        <strain evidence="3 4">Oil-RF-744-WCA-WT-10</strain>
    </source>
</reference>
<name>A0A6L5XBJ9_9BACT</name>
<evidence type="ECO:0000313" key="4">
    <source>
        <dbReference type="Proteomes" id="UP000483362"/>
    </source>
</evidence>
<feature type="transmembrane region" description="Helical" evidence="1">
    <location>
        <begin position="157"/>
        <end position="174"/>
    </location>
</feature>
<keyword evidence="4" id="KW-1185">Reference proteome</keyword>
<feature type="transmembrane region" description="Helical" evidence="1">
    <location>
        <begin position="180"/>
        <end position="200"/>
    </location>
</feature>
<feature type="transmembrane region" description="Helical" evidence="1">
    <location>
        <begin position="221"/>
        <end position="242"/>
    </location>
</feature>
<dbReference type="Pfam" id="PF01757">
    <property type="entry name" value="Acyl_transf_3"/>
    <property type="match status" value="1"/>
</dbReference>
<proteinExistence type="predicted"/>